<keyword evidence="5" id="KW-0472">Membrane</keyword>
<evidence type="ECO:0000256" key="8">
    <source>
        <dbReference type="SAM" id="MobiDB-lite"/>
    </source>
</evidence>
<dbReference type="PANTHER" id="PTHR12447">
    <property type="entry name" value="ANKYRIN REPEAT DOMAIN-CONTAINING PROTEIN 13"/>
    <property type="match status" value="1"/>
</dbReference>
<evidence type="ECO:0000256" key="5">
    <source>
        <dbReference type="ARBA" id="ARBA00023136"/>
    </source>
</evidence>
<dbReference type="InterPro" id="IPR003903">
    <property type="entry name" value="UIM_dom"/>
</dbReference>
<protein>
    <recommendedName>
        <fullName evidence="9">Ankyrin repeat domain-containing protein</fullName>
    </recommendedName>
</protein>
<organism evidence="10 11">
    <name type="scientific">Ditylenchus destructor</name>
    <dbReference type="NCBI Taxonomy" id="166010"/>
    <lineage>
        <taxon>Eukaryota</taxon>
        <taxon>Metazoa</taxon>
        <taxon>Ecdysozoa</taxon>
        <taxon>Nematoda</taxon>
        <taxon>Chromadorea</taxon>
        <taxon>Rhabditida</taxon>
        <taxon>Tylenchina</taxon>
        <taxon>Tylenchomorpha</taxon>
        <taxon>Sphaerularioidea</taxon>
        <taxon>Anguinidae</taxon>
        <taxon>Anguininae</taxon>
        <taxon>Ditylenchus</taxon>
    </lineage>
</organism>
<proteinExistence type="predicted"/>
<dbReference type="InterPro" id="IPR055285">
    <property type="entry name" value="ANKRD13_C"/>
</dbReference>
<evidence type="ECO:0000256" key="4">
    <source>
        <dbReference type="ARBA" id="ARBA00022737"/>
    </source>
</evidence>
<evidence type="ECO:0000256" key="7">
    <source>
        <dbReference type="PROSITE-ProRule" id="PRU00023"/>
    </source>
</evidence>
<evidence type="ECO:0000313" key="10">
    <source>
        <dbReference type="EMBL" id="KAI1729188.1"/>
    </source>
</evidence>
<dbReference type="PANTHER" id="PTHR12447:SF31">
    <property type="entry name" value="LD31969P"/>
    <property type="match status" value="1"/>
</dbReference>
<evidence type="ECO:0000256" key="6">
    <source>
        <dbReference type="ARBA" id="ARBA00024956"/>
    </source>
</evidence>
<reference evidence="10" key="1">
    <citation type="submission" date="2022-01" db="EMBL/GenBank/DDBJ databases">
        <title>Genome Sequence Resource for Two Populations of Ditylenchus destructor, the Migratory Endoparasitic Phytonematode.</title>
        <authorList>
            <person name="Zhang H."/>
            <person name="Lin R."/>
            <person name="Xie B."/>
        </authorList>
    </citation>
    <scope>NUCLEOTIDE SEQUENCE</scope>
    <source>
        <strain evidence="10">BazhouSP</strain>
    </source>
</reference>
<gene>
    <name evidence="10" type="ORF">DdX_01411</name>
</gene>
<feature type="domain" description="Ankyrin repeat" evidence="9">
    <location>
        <begin position="144"/>
        <end position="456"/>
    </location>
</feature>
<evidence type="ECO:0000256" key="3">
    <source>
        <dbReference type="ARBA" id="ARBA00022475"/>
    </source>
</evidence>
<dbReference type="GO" id="GO:0005789">
    <property type="term" value="C:endoplasmic reticulum membrane"/>
    <property type="evidence" value="ECO:0007669"/>
    <property type="project" value="UniProtKB-SubCell"/>
</dbReference>
<feature type="region of interest" description="Disordered" evidence="8">
    <location>
        <begin position="533"/>
        <end position="587"/>
    </location>
</feature>
<keyword evidence="11" id="KW-1185">Reference proteome</keyword>
<dbReference type="GO" id="GO:0005770">
    <property type="term" value="C:late endosome"/>
    <property type="evidence" value="ECO:0007669"/>
    <property type="project" value="UniProtKB-SubCell"/>
</dbReference>
<accession>A0AAD4NGV9</accession>
<dbReference type="Gene3D" id="1.25.40.20">
    <property type="entry name" value="Ankyrin repeat-containing domain"/>
    <property type="match status" value="1"/>
</dbReference>
<feature type="compositionally biased region" description="Basic and acidic residues" evidence="8">
    <location>
        <begin position="550"/>
        <end position="587"/>
    </location>
</feature>
<dbReference type="PROSITE" id="PS50088">
    <property type="entry name" value="ANK_REPEAT"/>
    <property type="match status" value="1"/>
</dbReference>
<dbReference type="AlphaFoldDB" id="A0AAD4NGV9"/>
<dbReference type="Pfam" id="PF12796">
    <property type="entry name" value="Ank_2"/>
    <property type="match status" value="1"/>
</dbReference>
<dbReference type="InterPro" id="IPR002110">
    <property type="entry name" value="Ankyrin_rpt"/>
</dbReference>
<dbReference type="Proteomes" id="UP001201812">
    <property type="component" value="Unassembled WGS sequence"/>
</dbReference>
<dbReference type="Pfam" id="PF11904">
    <property type="entry name" value="ANKRD13_C"/>
    <property type="match status" value="1"/>
</dbReference>
<keyword evidence="7" id="KW-0040">ANK repeat</keyword>
<dbReference type="SMART" id="SM00248">
    <property type="entry name" value="ANK"/>
    <property type="match status" value="2"/>
</dbReference>
<feature type="compositionally biased region" description="Acidic residues" evidence="8">
    <location>
        <begin position="540"/>
        <end position="549"/>
    </location>
</feature>
<feature type="region of interest" description="Disordered" evidence="8">
    <location>
        <begin position="302"/>
        <end position="346"/>
    </location>
</feature>
<sequence length="587" mass="67007">MAVSSTGAIHISQAYPLHFAVFENNVPLLSELLAQPQNTEPEKINALDMHGNSPVMLATLLAHVECAELLLKHGADANSQNKGRDYQRALQTSTILLELRQSLKDSKDFYVEMAWEFTSSWLRFVKNMCPSDTYKIYKHGSNIRIDSTLLDFESKYNWKRGNQSFIFRFTDAENAEIISIDYEQKVAYVQIINLNSRPQLSDFTPSDYVVSEKLLAPITTTYVDVDNIGFERSKSSGLFSWIGSSEKEEDVEGYTCRVFNASNVEIITKTRVEHLSEEDRTKHLKNDSRPMSFVMGFFEKKKSDNSKDDWNENVESSDPTGGLSTEQYLSSPQNDTTRIGRRRREVTRSNSFGATLCLAETFPLNLHEQIFPVIDLMSVRNAKFSRLKSFIQLQLPSGFPVRISIPLFHMINAQVTFKKVNEPPVGLSTNEAEIDELSGLPIFQLDPALFEIPKDFQVYTTNASLLFDNINADDVSTSDSSHRGYNAIDVDDDYVYLLERFMLADEDTEEPETSAYRQQMQMAIEQSLAVSNPLANPQIPEEENDTVDDDFAKALEISRQEEQRRKEDEEREEEELRKVLELSKLEN</sequence>
<feature type="compositionally biased region" description="Polar residues" evidence="8">
    <location>
        <begin position="314"/>
        <end position="335"/>
    </location>
</feature>
<name>A0AAD4NGV9_9BILA</name>
<dbReference type="InterPro" id="IPR021832">
    <property type="entry name" value="ANKRD13"/>
</dbReference>
<dbReference type="InterPro" id="IPR036770">
    <property type="entry name" value="Ankyrin_rpt-contain_sf"/>
</dbReference>
<evidence type="ECO:0000259" key="9">
    <source>
        <dbReference type="Pfam" id="PF11904"/>
    </source>
</evidence>
<comment type="caution">
    <text evidence="10">The sequence shown here is derived from an EMBL/GenBank/DDBJ whole genome shotgun (WGS) entry which is preliminary data.</text>
</comment>
<dbReference type="PROSITE" id="PS50330">
    <property type="entry name" value="UIM"/>
    <property type="match status" value="2"/>
</dbReference>
<comment type="function">
    <text evidence="6">Ubiquitin-binding protein that specifically recognizes and binds 'Lys-63'-linked ubiquitin. Does not bind 'Lys-48'-linked ubiquitin. Positively regulates the internalization of ligand-activated EGFR by binding to the Ub moiety of ubiquitinated EGFR at the cell membrane.</text>
</comment>
<dbReference type="EMBL" id="JAKKPZ010000001">
    <property type="protein sequence ID" value="KAI1729188.1"/>
    <property type="molecule type" value="Genomic_DNA"/>
</dbReference>
<comment type="subcellular location">
    <subcellularLocation>
        <location evidence="1">Cell membrane</location>
    </subcellularLocation>
    <subcellularLocation>
        <location evidence="2">Late endosome</location>
    </subcellularLocation>
</comment>
<dbReference type="PROSITE" id="PS50297">
    <property type="entry name" value="ANK_REP_REGION"/>
    <property type="match status" value="1"/>
</dbReference>
<dbReference type="GO" id="GO:0005886">
    <property type="term" value="C:plasma membrane"/>
    <property type="evidence" value="ECO:0007669"/>
    <property type="project" value="UniProtKB-SubCell"/>
</dbReference>
<dbReference type="SUPFAM" id="SSF48403">
    <property type="entry name" value="Ankyrin repeat"/>
    <property type="match status" value="1"/>
</dbReference>
<feature type="repeat" description="ANK" evidence="7">
    <location>
        <begin position="50"/>
        <end position="82"/>
    </location>
</feature>
<evidence type="ECO:0000313" key="11">
    <source>
        <dbReference type="Proteomes" id="UP001201812"/>
    </source>
</evidence>
<evidence type="ECO:0000256" key="1">
    <source>
        <dbReference type="ARBA" id="ARBA00004236"/>
    </source>
</evidence>
<keyword evidence="4" id="KW-0677">Repeat</keyword>
<keyword evidence="3" id="KW-1003">Cell membrane</keyword>
<evidence type="ECO:0000256" key="2">
    <source>
        <dbReference type="ARBA" id="ARBA00004603"/>
    </source>
</evidence>